<comment type="caution">
    <text evidence="1">The sequence shown here is derived from an EMBL/GenBank/DDBJ whole genome shotgun (WGS) entry which is preliminary data.</text>
</comment>
<sequence>MPRGGGGDHNRARDKGRGDHPRGERTTNGQGAGDSAEKSDERINNRGRRNYNQYSKRRNNTRGGGGYGNNRHYGGRGDGRFYSKRPRFDVGERLKEADVGITEYVGDHEGFTGTIKERYTDFVVHEIALDGSIAKLTQRDIPDDPEDLEDIEDLKKKVPEDIWEKLEKITEDVSSIEIDVTDIDKDQRKCIHQIVKKLTSVYSETKDIDNRKVIVFSKEYYHKFGNRSQESRSDWSSRGGDYCHFILHKVNLDTMDALNQLSRMLHVKPAYFAYAGTKDRRAKTTQWISVRKMNPARILKAAKSVRSVHVGNFKFEKQPLELGKLHGNRFTIALRNVSAPDEHIEKAISNLRDHGFINYYGLQRFGAIASIPTYEIGKALLQGDWAKAIDLILKPREGEQDPCLAEAREIYATTQDSRAAYRKIGRTDRIEAKLLYGINIHGPKNLQGALDLVPRNICLMYIHAYQSHVWNNIVSKRLKEYGFKPVVGDLVYEDPESIEAEHVHDDPQPDEDGKTDLPENMNDENVDATDSAPLDGTKNDGSAGEGNIGSDSKEQVDATNKEDVKVEDDKSSKKGDYERPVPKVKVLTEADLPNYTLADVVLPLPGWKVTYPPYAKSWYDESLQKDGLTTELKQKNKKYTLGGSYRKVLEIPQNLTWKIIRYNNKIEDLILSDMDEMMEKKPIEDNPEGQFKALIVQMSLKSSTYATMALRELLRCDTSTQTLAAQSAAFEEAHEKSEKDQAVGEGQENVHQNDHASTENDTSQTTEDEANEKKINVSAVSSSMEDSASESVKHPSGDATEKHEVDTINDSGIEAGTVANSA</sequence>
<organism evidence="1 2">
    <name type="scientific">Eretmocerus hayati</name>
    <dbReference type="NCBI Taxonomy" id="131215"/>
    <lineage>
        <taxon>Eukaryota</taxon>
        <taxon>Metazoa</taxon>
        <taxon>Ecdysozoa</taxon>
        <taxon>Arthropoda</taxon>
        <taxon>Hexapoda</taxon>
        <taxon>Insecta</taxon>
        <taxon>Pterygota</taxon>
        <taxon>Neoptera</taxon>
        <taxon>Endopterygota</taxon>
        <taxon>Hymenoptera</taxon>
        <taxon>Apocrita</taxon>
        <taxon>Proctotrupomorpha</taxon>
        <taxon>Chalcidoidea</taxon>
        <taxon>Aphelinidae</taxon>
        <taxon>Aphelininae</taxon>
        <taxon>Eretmocerus</taxon>
    </lineage>
</organism>
<accession>A0ACC2NWE8</accession>
<dbReference type="Proteomes" id="UP001239111">
    <property type="component" value="Chromosome 3"/>
</dbReference>
<name>A0ACC2NWE8_9HYME</name>
<evidence type="ECO:0000313" key="1">
    <source>
        <dbReference type="EMBL" id="KAJ8674532.1"/>
    </source>
</evidence>
<proteinExistence type="predicted"/>
<protein>
    <submittedName>
        <fullName evidence="1">Uncharacterized protein</fullName>
    </submittedName>
</protein>
<keyword evidence="2" id="KW-1185">Reference proteome</keyword>
<dbReference type="EMBL" id="CM056743">
    <property type="protein sequence ID" value="KAJ8674532.1"/>
    <property type="molecule type" value="Genomic_DNA"/>
</dbReference>
<reference evidence="1" key="1">
    <citation type="submission" date="2023-04" db="EMBL/GenBank/DDBJ databases">
        <title>A chromosome-level genome assembly of the parasitoid wasp Eretmocerus hayati.</title>
        <authorList>
            <person name="Zhong Y."/>
            <person name="Liu S."/>
            <person name="Liu Y."/>
        </authorList>
    </citation>
    <scope>NUCLEOTIDE SEQUENCE</scope>
    <source>
        <strain evidence="1">ZJU_SS_LIU_2023</strain>
    </source>
</reference>
<evidence type="ECO:0000313" key="2">
    <source>
        <dbReference type="Proteomes" id="UP001239111"/>
    </source>
</evidence>
<gene>
    <name evidence="1" type="ORF">QAD02_005794</name>
</gene>